<dbReference type="InterPro" id="IPR016181">
    <property type="entry name" value="Acyl_CoA_acyltransferase"/>
</dbReference>
<keyword evidence="3" id="KW-1185">Reference proteome</keyword>
<accession>A0ABW3JPB5</accession>
<dbReference type="CDD" id="cd04301">
    <property type="entry name" value="NAT_SF"/>
    <property type="match status" value="1"/>
</dbReference>
<organism evidence="2 3">
    <name type="scientific">Tenacibaculum geojense</name>
    <dbReference type="NCBI Taxonomy" id="915352"/>
    <lineage>
        <taxon>Bacteria</taxon>
        <taxon>Pseudomonadati</taxon>
        <taxon>Bacteroidota</taxon>
        <taxon>Flavobacteriia</taxon>
        <taxon>Flavobacteriales</taxon>
        <taxon>Flavobacteriaceae</taxon>
        <taxon>Tenacibaculum</taxon>
    </lineage>
</organism>
<dbReference type="Gene3D" id="3.40.630.30">
    <property type="match status" value="1"/>
</dbReference>
<dbReference type="Proteomes" id="UP001597062">
    <property type="component" value="Unassembled WGS sequence"/>
</dbReference>
<gene>
    <name evidence="2" type="ORF">ACFQ1U_02435</name>
</gene>
<name>A0ABW3JPB5_9FLAO</name>
<feature type="domain" description="N-acetyltransferase" evidence="1">
    <location>
        <begin position="1"/>
        <end position="142"/>
    </location>
</feature>
<dbReference type="InterPro" id="IPR000182">
    <property type="entry name" value="GNAT_dom"/>
</dbReference>
<dbReference type="Pfam" id="PF00583">
    <property type="entry name" value="Acetyltransf_1"/>
    <property type="match status" value="1"/>
</dbReference>
<protein>
    <submittedName>
        <fullName evidence="2">GNAT family N-acetyltransferase</fullName>
    </submittedName>
</protein>
<dbReference type="EMBL" id="JBHTJR010000017">
    <property type="protein sequence ID" value="MFD0992050.1"/>
    <property type="molecule type" value="Genomic_DNA"/>
</dbReference>
<proteinExistence type="predicted"/>
<evidence type="ECO:0000313" key="2">
    <source>
        <dbReference type="EMBL" id="MFD0992050.1"/>
    </source>
</evidence>
<dbReference type="PROSITE" id="PS51186">
    <property type="entry name" value="GNAT"/>
    <property type="match status" value="1"/>
</dbReference>
<evidence type="ECO:0000313" key="3">
    <source>
        <dbReference type="Proteomes" id="UP001597062"/>
    </source>
</evidence>
<reference evidence="3" key="1">
    <citation type="journal article" date="2019" name="Int. J. Syst. Evol. Microbiol.">
        <title>The Global Catalogue of Microorganisms (GCM) 10K type strain sequencing project: providing services to taxonomists for standard genome sequencing and annotation.</title>
        <authorList>
            <consortium name="The Broad Institute Genomics Platform"/>
            <consortium name="The Broad Institute Genome Sequencing Center for Infectious Disease"/>
            <person name="Wu L."/>
            <person name="Ma J."/>
        </authorList>
    </citation>
    <scope>NUCLEOTIDE SEQUENCE [LARGE SCALE GENOMIC DNA]</scope>
    <source>
        <strain evidence="3">CCUG 60527</strain>
    </source>
</reference>
<sequence>MVKKITPEETYFLRKNVLRKNIDLPYKFQGDLNKETFHLGVFNNSEIVCIGTFMSSNLNQLQGNKHYQLRGMATAENSRGNGFGLALIKESVTILKSKNVDYLWCNARVEAVGFYQKLGFKVIGKSFNVEKVGEHYKMYKKV</sequence>
<dbReference type="SUPFAM" id="SSF55729">
    <property type="entry name" value="Acyl-CoA N-acyltransferases (Nat)"/>
    <property type="match status" value="1"/>
</dbReference>
<comment type="caution">
    <text evidence="2">The sequence shown here is derived from an EMBL/GenBank/DDBJ whole genome shotgun (WGS) entry which is preliminary data.</text>
</comment>
<evidence type="ECO:0000259" key="1">
    <source>
        <dbReference type="PROSITE" id="PS51186"/>
    </source>
</evidence>